<feature type="transmembrane region" description="Helical" evidence="1">
    <location>
        <begin position="7"/>
        <end position="23"/>
    </location>
</feature>
<dbReference type="PANTHER" id="PTHR37309">
    <property type="entry name" value="SLR0284 PROTEIN"/>
    <property type="match status" value="1"/>
</dbReference>
<keyword evidence="1" id="KW-0472">Membrane</keyword>
<dbReference type="RefSeq" id="WP_157484370.1">
    <property type="nucleotide sequence ID" value="NZ_WOWP01000061.1"/>
</dbReference>
<feature type="transmembrane region" description="Helical" evidence="1">
    <location>
        <begin position="29"/>
        <end position="46"/>
    </location>
</feature>
<evidence type="ECO:0000313" key="3">
    <source>
        <dbReference type="Proteomes" id="UP000433945"/>
    </source>
</evidence>
<reference evidence="2 3" key="1">
    <citation type="submission" date="2019-12" db="EMBL/GenBank/DDBJ databases">
        <authorList>
            <person name="Sun J.-Q."/>
        </authorList>
    </citation>
    <scope>NUCLEOTIDE SEQUENCE [LARGE SCALE GENOMIC DNA]</scope>
    <source>
        <strain evidence="2 3">JCM 17928</strain>
    </source>
</reference>
<dbReference type="Proteomes" id="UP000433945">
    <property type="component" value="Unassembled WGS sequence"/>
</dbReference>
<evidence type="ECO:0000313" key="2">
    <source>
        <dbReference type="EMBL" id="MUV05078.1"/>
    </source>
</evidence>
<dbReference type="EMBL" id="WOWP01000061">
    <property type="protein sequence ID" value="MUV05078.1"/>
    <property type="molecule type" value="Genomic_DNA"/>
</dbReference>
<proteinExistence type="predicted"/>
<dbReference type="AlphaFoldDB" id="A0A6N8HHD7"/>
<dbReference type="InterPro" id="IPR007165">
    <property type="entry name" value="Phage_holin_4_2"/>
</dbReference>
<feature type="transmembrane region" description="Helical" evidence="1">
    <location>
        <begin position="53"/>
        <end position="76"/>
    </location>
</feature>
<name>A0A6N8HHD7_9FLAO</name>
<comment type="caution">
    <text evidence="2">The sequence shown here is derived from an EMBL/GenBank/DDBJ whole genome shotgun (WGS) entry which is preliminary data.</text>
</comment>
<accession>A0A6N8HHD7</accession>
<gene>
    <name evidence="2" type="ORF">GN157_15275</name>
</gene>
<evidence type="ECO:0000256" key="1">
    <source>
        <dbReference type="SAM" id="Phobius"/>
    </source>
</evidence>
<organism evidence="2 3">
    <name type="scientific">Flavobacterium rakeshii</name>
    <dbReference type="NCBI Taxonomy" id="1038845"/>
    <lineage>
        <taxon>Bacteria</taxon>
        <taxon>Pseudomonadati</taxon>
        <taxon>Bacteroidota</taxon>
        <taxon>Flavobacteriia</taxon>
        <taxon>Flavobacteriales</taxon>
        <taxon>Flavobacteriaceae</taxon>
        <taxon>Flavobacterium</taxon>
    </lineage>
</organism>
<dbReference type="Pfam" id="PF04020">
    <property type="entry name" value="Phage_holin_4_2"/>
    <property type="match status" value="1"/>
</dbReference>
<protein>
    <submittedName>
        <fullName evidence="2">Phage holin family protein</fullName>
    </submittedName>
</protein>
<dbReference type="PANTHER" id="PTHR37309:SF1">
    <property type="entry name" value="SLR0284 PROTEIN"/>
    <property type="match status" value="1"/>
</dbReference>
<keyword evidence="3" id="KW-1185">Reference proteome</keyword>
<feature type="transmembrane region" description="Helical" evidence="1">
    <location>
        <begin position="88"/>
        <end position="109"/>
    </location>
</feature>
<keyword evidence="1" id="KW-1133">Transmembrane helix</keyword>
<keyword evidence="1" id="KW-0812">Transmembrane</keyword>
<sequence>MKTLIKIFFTTVFVLILANLLPGVNVTNWVTALLVAVVLGLLNIFVKPILVLFTLPATIFTLGLFLLVINAIIILLCDELVPGFTVSGFWYALLFSLLLSFCQSLVVGLSEKESRN</sequence>
<dbReference type="OrthoDB" id="6402664at2"/>